<reference evidence="2 3" key="1">
    <citation type="submission" date="2014-04" db="EMBL/GenBank/DDBJ databases">
        <authorList>
            <consortium name="DOE Joint Genome Institute"/>
            <person name="Kuo A."/>
            <person name="Kohler A."/>
            <person name="Costa M.D."/>
            <person name="Nagy L.G."/>
            <person name="Floudas D."/>
            <person name="Copeland A."/>
            <person name="Barry K.W."/>
            <person name="Cichocki N."/>
            <person name="Veneault-Fourrey C."/>
            <person name="LaButti K."/>
            <person name="Lindquist E.A."/>
            <person name="Lipzen A."/>
            <person name="Lundell T."/>
            <person name="Morin E."/>
            <person name="Murat C."/>
            <person name="Sun H."/>
            <person name="Tunlid A."/>
            <person name="Henrissat B."/>
            <person name="Grigoriev I.V."/>
            <person name="Hibbett D.S."/>
            <person name="Martin F."/>
            <person name="Nordberg H.P."/>
            <person name="Cantor M.N."/>
            <person name="Hua S.X."/>
        </authorList>
    </citation>
    <scope>NUCLEOTIDE SEQUENCE [LARGE SCALE GENOMIC DNA]</scope>
    <source>
        <strain evidence="2 3">441</strain>
    </source>
</reference>
<name>A0A0C9YN82_9AGAM</name>
<dbReference type="Proteomes" id="UP000054018">
    <property type="component" value="Unassembled WGS sequence"/>
</dbReference>
<dbReference type="AlphaFoldDB" id="A0A0C9YN82"/>
<accession>A0A0C9YN82</accession>
<dbReference type="EMBL" id="KN833894">
    <property type="protein sequence ID" value="KIK15354.1"/>
    <property type="molecule type" value="Genomic_DNA"/>
</dbReference>
<feature type="compositionally biased region" description="Basic and acidic residues" evidence="1">
    <location>
        <begin position="1"/>
        <end position="10"/>
    </location>
</feature>
<sequence>MGWEASKEELGPMAQLEGIPSHHGQEQDLEMTKEGIELIEVFMNILNWLNLRVLEGYEGLEVLPIPSLED</sequence>
<organism evidence="2 3">
    <name type="scientific">Pisolithus microcarpus 441</name>
    <dbReference type="NCBI Taxonomy" id="765257"/>
    <lineage>
        <taxon>Eukaryota</taxon>
        <taxon>Fungi</taxon>
        <taxon>Dikarya</taxon>
        <taxon>Basidiomycota</taxon>
        <taxon>Agaricomycotina</taxon>
        <taxon>Agaricomycetes</taxon>
        <taxon>Agaricomycetidae</taxon>
        <taxon>Boletales</taxon>
        <taxon>Sclerodermatineae</taxon>
        <taxon>Pisolithaceae</taxon>
        <taxon>Pisolithus</taxon>
    </lineage>
</organism>
<gene>
    <name evidence="2" type="ORF">PISMIDRAFT_16572</name>
</gene>
<evidence type="ECO:0000313" key="2">
    <source>
        <dbReference type="EMBL" id="KIK15354.1"/>
    </source>
</evidence>
<keyword evidence="3" id="KW-1185">Reference proteome</keyword>
<evidence type="ECO:0000256" key="1">
    <source>
        <dbReference type="SAM" id="MobiDB-lite"/>
    </source>
</evidence>
<dbReference type="HOGENOM" id="CLU_2758759_0_0_1"/>
<proteinExistence type="predicted"/>
<reference evidence="3" key="2">
    <citation type="submission" date="2015-01" db="EMBL/GenBank/DDBJ databases">
        <title>Evolutionary Origins and Diversification of the Mycorrhizal Mutualists.</title>
        <authorList>
            <consortium name="DOE Joint Genome Institute"/>
            <consortium name="Mycorrhizal Genomics Consortium"/>
            <person name="Kohler A."/>
            <person name="Kuo A."/>
            <person name="Nagy L.G."/>
            <person name="Floudas D."/>
            <person name="Copeland A."/>
            <person name="Barry K.W."/>
            <person name="Cichocki N."/>
            <person name="Veneault-Fourrey C."/>
            <person name="LaButti K."/>
            <person name="Lindquist E.A."/>
            <person name="Lipzen A."/>
            <person name="Lundell T."/>
            <person name="Morin E."/>
            <person name="Murat C."/>
            <person name="Riley R."/>
            <person name="Ohm R."/>
            <person name="Sun H."/>
            <person name="Tunlid A."/>
            <person name="Henrissat B."/>
            <person name="Grigoriev I.V."/>
            <person name="Hibbett D.S."/>
            <person name="Martin F."/>
        </authorList>
    </citation>
    <scope>NUCLEOTIDE SEQUENCE [LARGE SCALE GENOMIC DNA]</scope>
    <source>
        <strain evidence="3">441</strain>
    </source>
</reference>
<feature type="region of interest" description="Disordered" evidence="1">
    <location>
        <begin position="1"/>
        <end position="28"/>
    </location>
</feature>
<evidence type="ECO:0000313" key="3">
    <source>
        <dbReference type="Proteomes" id="UP000054018"/>
    </source>
</evidence>
<protein>
    <submittedName>
        <fullName evidence="2">Uncharacterized protein</fullName>
    </submittedName>
</protein>